<evidence type="ECO:0000313" key="7">
    <source>
        <dbReference type="Proteomes" id="UP001165079"/>
    </source>
</evidence>
<evidence type="ECO:0000256" key="4">
    <source>
        <dbReference type="PROSITE-ProRule" id="PRU00335"/>
    </source>
</evidence>
<dbReference type="SUPFAM" id="SSF48498">
    <property type="entry name" value="Tetracyclin repressor-like, C-terminal domain"/>
    <property type="match status" value="1"/>
</dbReference>
<dbReference type="AlphaFoldDB" id="A0A9W6SPT8"/>
<dbReference type="Proteomes" id="UP001165079">
    <property type="component" value="Unassembled WGS sequence"/>
</dbReference>
<accession>A0A9W6SPT8</accession>
<proteinExistence type="predicted"/>
<dbReference type="PROSITE" id="PS50977">
    <property type="entry name" value="HTH_TETR_2"/>
    <property type="match status" value="1"/>
</dbReference>
<reference evidence="6" key="1">
    <citation type="submission" date="2023-03" db="EMBL/GenBank/DDBJ databases">
        <title>Actinorhabdospora filicis NBRC 111898.</title>
        <authorList>
            <person name="Ichikawa N."/>
            <person name="Sato H."/>
            <person name="Tonouchi N."/>
        </authorList>
    </citation>
    <scope>NUCLEOTIDE SEQUENCE</scope>
    <source>
        <strain evidence="6">NBRC 111898</strain>
    </source>
</reference>
<feature type="DNA-binding region" description="H-T-H motif" evidence="4">
    <location>
        <begin position="29"/>
        <end position="48"/>
    </location>
</feature>
<comment type="caution">
    <text evidence="6">The sequence shown here is derived from an EMBL/GenBank/DDBJ whole genome shotgun (WGS) entry which is preliminary data.</text>
</comment>
<keyword evidence="2 4" id="KW-0238">DNA-binding</keyword>
<keyword evidence="7" id="KW-1185">Reference proteome</keyword>
<dbReference type="GO" id="GO:0003677">
    <property type="term" value="F:DNA binding"/>
    <property type="evidence" value="ECO:0007669"/>
    <property type="project" value="UniProtKB-UniRule"/>
</dbReference>
<gene>
    <name evidence="6" type="ORF">Afil01_44740</name>
</gene>
<dbReference type="Gene3D" id="1.10.357.10">
    <property type="entry name" value="Tetracycline Repressor, domain 2"/>
    <property type="match status" value="1"/>
</dbReference>
<protein>
    <submittedName>
        <fullName evidence="6">TetR family transcriptional regulator</fullName>
    </submittedName>
</protein>
<evidence type="ECO:0000256" key="1">
    <source>
        <dbReference type="ARBA" id="ARBA00023015"/>
    </source>
</evidence>
<dbReference type="EMBL" id="BSTX01000003">
    <property type="protein sequence ID" value="GLZ79667.1"/>
    <property type="molecule type" value="Genomic_DNA"/>
</dbReference>
<dbReference type="PRINTS" id="PR00455">
    <property type="entry name" value="HTHTETR"/>
</dbReference>
<keyword evidence="3" id="KW-0804">Transcription</keyword>
<dbReference type="Pfam" id="PF00440">
    <property type="entry name" value="TetR_N"/>
    <property type="match status" value="1"/>
</dbReference>
<dbReference type="InterPro" id="IPR009057">
    <property type="entry name" value="Homeodomain-like_sf"/>
</dbReference>
<evidence type="ECO:0000256" key="2">
    <source>
        <dbReference type="ARBA" id="ARBA00023125"/>
    </source>
</evidence>
<name>A0A9W6SPT8_9ACTN</name>
<evidence type="ECO:0000259" key="5">
    <source>
        <dbReference type="PROSITE" id="PS50977"/>
    </source>
</evidence>
<keyword evidence="1" id="KW-0805">Transcription regulation</keyword>
<sequence length="189" mass="20138">MRRTAAETRELILSTAQRLFYGRGIQATGVDLIAAEAGIAPTSLYRAFPSKDALVLAYLEHTDAAYRADFDAAVAAAGEDPADRVLAVFDFAAASVRLDVYRGCAFLMALAEFGDASHAVHRAAFNTKDWVRTRFGELAAATGLPEPERLADRLALILEGVYASAQALGADGPAARARDLAADLLRPRA</sequence>
<dbReference type="InterPro" id="IPR001647">
    <property type="entry name" value="HTH_TetR"/>
</dbReference>
<dbReference type="RefSeq" id="WP_285664810.1">
    <property type="nucleotide sequence ID" value="NZ_BSTX01000003.1"/>
</dbReference>
<dbReference type="InterPro" id="IPR036271">
    <property type="entry name" value="Tet_transcr_reg_TetR-rel_C_sf"/>
</dbReference>
<dbReference type="PANTHER" id="PTHR47506:SF1">
    <property type="entry name" value="HTH-TYPE TRANSCRIPTIONAL REGULATOR YJDC"/>
    <property type="match status" value="1"/>
</dbReference>
<dbReference type="SUPFAM" id="SSF46689">
    <property type="entry name" value="Homeodomain-like"/>
    <property type="match status" value="1"/>
</dbReference>
<evidence type="ECO:0000256" key="3">
    <source>
        <dbReference type="ARBA" id="ARBA00023163"/>
    </source>
</evidence>
<organism evidence="6 7">
    <name type="scientific">Actinorhabdospora filicis</name>
    <dbReference type="NCBI Taxonomy" id="1785913"/>
    <lineage>
        <taxon>Bacteria</taxon>
        <taxon>Bacillati</taxon>
        <taxon>Actinomycetota</taxon>
        <taxon>Actinomycetes</taxon>
        <taxon>Micromonosporales</taxon>
        <taxon>Micromonosporaceae</taxon>
        <taxon>Actinorhabdospora</taxon>
    </lineage>
</organism>
<feature type="domain" description="HTH tetR-type" evidence="5">
    <location>
        <begin position="6"/>
        <end position="66"/>
    </location>
</feature>
<dbReference type="PANTHER" id="PTHR47506">
    <property type="entry name" value="TRANSCRIPTIONAL REGULATORY PROTEIN"/>
    <property type="match status" value="1"/>
</dbReference>
<evidence type="ECO:0000313" key="6">
    <source>
        <dbReference type="EMBL" id="GLZ79667.1"/>
    </source>
</evidence>